<protein>
    <submittedName>
        <fullName evidence="1">Uncharacterized protein</fullName>
    </submittedName>
</protein>
<name>A0A699X9S3_TANCI</name>
<dbReference type="EMBL" id="BKCJ011828476">
    <property type="protein sequence ID" value="GFD56349.1"/>
    <property type="molecule type" value="Genomic_DNA"/>
</dbReference>
<comment type="caution">
    <text evidence="1">The sequence shown here is derived from an EMBL/GenBank/DDBJ whole genome shotgun (WGS) entry which is preliminary data.</text>
</comment>
<evidence type="ECO:0000313" key="1">
    <source>
        <dbReference type="EMBL" id="GFD56349.1"/>
    </source>
</evidence>
<feature type="non-terminal residue" evidence="1">
    <location>
        <position position="87"/>
    </location>
</feature>
<proteinExistence type="predicted"/>
<reference evidence="1" key="1">
    <citation type="journal article" date="2019" name="Sci. Rep.">
        <title>Draft genome of Tanacetum cinerariifolium, the natural source of mosquito coil.</title>
        <authorList>
            <person name="Yamashiro T."/>
            <person name="Shiraishi A."/>
            <person name="Satake H."/>
            <person name="Nakayama K."/>
        </authorList>
    </citation>
    <scope>NUCLEOTIDE SEQUENCE</scope>
</reference>
<dbReference type="AlphaFoldDB" id="A0A699X9S3"/>
<gene>
    <name evidence="1" type="ORF">Tci_928318</name>
</gene>
<accession>A0A699X9S3</accession>
<organism evidence="1">
    <name type="scientific">Tanacetum cinerariifolium</name>
    <name type="common">Dalmatian daisy</name>
    <name type="synonym">Chrysanthemum cinerariifolium</name>
    <dbReference type="NCBI Taxonomy" id="118510"/>
    <lineage>
        <taxon>Eukaryota</taxon>
        <taxon>Viridiplantae</taxon>
        <taxon>Streptophyta</taxon>
        <taxon>Embryophyta</taxon>
        <taxon>Tracheophyta</taxon>
        <taxon>Spermatophyta</taxon>
        <taxon>Magnoliopsida</taxon>
        <taxon>eudicotyledons</taxon>
        <taxon>Gunneridae</taxon>
        <taxon>Pentapetalae</taxon>
        <taxon>asterids</taxon>
        <taxon>campanulids</taxon>
        <taxon>Asterales</taxon>
        <taxon>Asteraceae</taxon>
        <taxon>Asteroideae</taxon>
        <taxon>Anthemideae</taxon>
        <taxon>Anthemidinae</taxon>
        <taxon>Tanacetum</taxon>
    </lineage>
</organism>
<sequence length="87" mass="9154">MSVVLVVRDLVAHRFAGLHHAHDAFLGLRIVQQRHEGLALHVQQPLFGDGAALVDVATGHDLGDGVAQVVVVGRDEAAVAHVDQLAA</sequence>